<dbReference type="STRING" id="441112.SAMN04488094_10378"/>
<accession>A0A1I1HH15</accession>
<keyword evidence="3" id="KW-0804">Transcription</keyword>
<dbReference type="Pfam" id="PF07729">
    <property type="entry name" value="FCD"/>
    <property type="match status" value="1"/>
</dbReference>
<dbReference type="GO" id="GO:0003677">
    <property type="term" value="F:DNA binding"/>
    <property type="evidence" value="ECO:0007669"/>
    <property type="project" value="UniProtKB-KW"/>
</dbReference>
<dbReference type="InterPro" id="IPR011711">
    <property type="entry name" value="GntR_C"/>
</dbReference>
<dbReference type="GO" id="GO:0003700">
    <property type="term" value="F:DNA-binding transcription factor activity"/>
    <property type="evidence" value="ECO:0007669"/>
    <property type="project" value="InterPro"/>
</dbReference>
<evidence type="ECO:0000256" key="1">
    <source>
        <dbReference type="ARBA" id="ARBA00023015"/>
    </source>
</evidence>
<proteinExistence type="predicted"/>
<keyword evidence="1" id="KW-0805">Transcription regulation</keyword>
<protein>
    <submittedName>
        <fullName evidence="5">DNA-binding transcriptional regulator, GntR family</fullName>
    </submittedName>
</protein>
<dbReference type="Gene3D" id="1.10.10.10">
    <property type="entry name" value="Winged helix-like DNA-binding domain superfamily/Winged helix DNA-binding domain"/>
    <property type="match status" value="1"/>
</dbReference>
<dbReference type="RefSeq" id="WP_093360068.1">
    <property type="nucleotide sequence ID" value="NZ_FOLG01000003.1"/>
</dbReference>
<dbReference type="SUPFAM" id="SSF46785">
    <property type="entry name" value="Winged helix' DNA-binding domain"/>
    <property type="match status" value="1"/>
</dbReference>
<dbReference type="InterPro" id="IPR036388">
    <property type="entry name" value="WH-like_DNA-bd_sf"/>
</dbReference>
<evidence type="ECO:0000313" key="6">
    <source>
        <dbReference type="Proteomes" id="UP000198728"/>
    </source>
</evidence>
<organism evidence="5 6">
    <name type="scientific">Tropicimonas isoalkanivorans</name>
    <dbReference type="NCBI Taxonomy" id="441112"/>
    <lineage>
        <taxon>Bacteria</taxon>
        <taxon>Pseudomonadati</taxon>
        <taxon>Pseudomonadota</taxon>
        <taxon>Alphaproteobacteria</taxon>
        <taxon>Rhodobacterales</taxon>
        <taxon>Roseobacteraceae</taxon>
        <taxon>Tropicimonas</taxon>
    </lineage>
</organism>
<dbReference type="PANTHER" id="PTHR43537:SF20">
    <property type="entry name" value="HTH-TYPE TRANSCRIPTIONAL REPRESSOR GLAR"/>
    <property type="match status" value="1"/>
</dbReference>
<dbReference type="OrthoDB" id="8638122at2"/>
<dbReference type="SMART" id="SM00345">
    <property type="entry name" value="HTH_GNTR"/>
    <property type="match status" value="1"/>
</dbReference>
<keyword evidence="6" id="KW-1185">Reference proteome</keyword>
<name>A0A1I1HH15_9RHOB</name>
<dbReference type="InterPro" id="IPR000524">
    <property type="entry name" value="Tscrpt_reg_HTH_GntR"/>
</dbReference>
<keyword evidence="2 5" id="KW-0238">DNA-binding</keyword>
<dbReference type="EMBL" id="FOLG01000003">
    <property type="protein sequence ID" value="SFC20763.1"/>
    <property type="molecule type" value="Genomic_DNA"/>
</dbReference>
<gene>
    <name evidence="5" type="ORF">SAMN04488094_10378</name>
</gene>
<evidence type="ECO:0000256" key="3">
    <source>
        <dbReference type="ARBA" id="ARBA00023163"/>
    </source>
</evidence>
<evidence type="ECO:0000313" key="5">
    <source>
        <dbReference type="EMBL" id="SFC20763.1"/>
    </source>
</evidence>
<dbReference type="Proteomes" id="UP000198728">
    <property type="component" value="Unassembled WGS sequence"/>
</dbReference>
<sequence length="215" mass="23471">MTADPSPSRPKLTRASNVSLALKQSILDGALEPGARVNLDALRKEYGVSLSPMREAISRLVADWLVVFEDQRGYRIAPISQENLAEVTRLRADLSALALSHAIAGADLNWESNVMADLHRLTRAEPADASTARNRLQAALVDGCGMAMLQETCARLGDLHRRYARILDDHPPPAENEELADVANAAVARDAELAPALLRRHIERIGARLSRQMAT</sequence>
<evidence type="ECO:0000256" key="2">
    <source>
        <dbReference type="ARBA" id="ARBA00023125"/>
    </source>
</evidence>
<dbReference type="InterPro" id="IPR036390">
    <property type="entry name" value="WH_DNA-bd_sf"/>
</dbReference>
<dbReference type="InterPro" id="IPR008920">
    <property type="entry name" value="TF_FadR/GntR_C"/>
</dbReference>
<dbReference type="SUPFAM" id="SSF48008">
    <property type="entry name" value="GntR ligand-binding domain-like"/>
    <property type="match status" value="1"/>
</dbReference>
<dbReference type="Gene3D" id="1.20.120.530">
    <property type="entry name" value="GntR ligand-binding domain-like"/>
    <property type="match status" value="1"/>
</dbReference>
<dbReference type="AlphaFoldDB" id="A0A1I1HH15"/>
<feature type="domain" description="HTH gntR-type" evidence="4">
    <location>
        <begin position="12"/>
        <end position="79"/>
    </location>
</feature>
<reference evidence="5 6" key="1">
    <citation type="submission" date="2016-10" db="EMBL/GenBank/DDBJ databases">
        <authorList>
            <person name="de Groot N.N."/>
        </authorList>
    </citation>
    <scope>NUCLEOTIDE SEQUENCE [LARGE SCALE GENOMIC DNA]</scope>
    <source>
        <strain evidence="5 6">DSM 19548</strain>
    </source>
</reference>
<dbReference type="PROSITE" id="PS50949">
    <property type="entry name" value="HTH_GNTR"/>
    <property type="match status" value="1"/>
</dbReference>
<evidence type="ECO:0000259" key="4">
    <source>
        <dbReference type="PROSITE" id="PS50949"/>
    </source>
</evidence>
<dbReference type="Pfam" id="PF00392">
    <property type="entry name" value="GntR"/>
    <property type="match status" value="1"/>
</dbReference>
<dbReference type="PANTHER" id="PTHR43537">
    <property type="entry name" value="TRANSCRIPTIONAL REGULATOR, GNTR FAMILY"/>
    <property type="match status" value="1"/>
</dbReference>